<dbReference type="RefSeq" id="WP_092796047.1">
    <property type="nucleotide sequence ID" value="NZ_FNXF01000017.1"/>
</dbReference>
<evidence type="ECO:0000256" key="1">
    <source>
        <dbReference type="SAM" id="SignalP"/>
    </source>
</evidence>
<accession>A0A1H6NAI8</accession>
<proteinExistence type="predicted"/>
<sequence length="307" mass="34978">MKFTLLLFLLLPPLLAADALRFSLQQDDGQAHFHYNFSVAGQAQQLNFSIAQTTLSNHFRQFRRFQTNVLQQYLWRDLQMHMAQYPNVRLQRQPDSNALRYQIVSADNTLLPQLQQELSQLTAERSQFYLQQAYYYQLSLPWSGLAIVPDHQRLMQDSLNDLLPVAKALHDKLVNTASRDTVAYISSWLQQLPYQDLSDRQSSSGNTFSPPLRVLQENRGDCDSKTVLLAALIRMLLPDVKLAIVYLPQHAMLAVQLPVSATDEKVTLEGKEYLLIDPTGPALSAPGQISQSYIMYTRSGSFGYRLL</sequence>
<organism evidence="2 3">
    <name type="scientific">Rheinheimera pacifica</name>
    <dbReference type="NCBI Taxonomy" id="173990"/>
    <lineage>
        <taxon>Bacteria</taxon>
        <taxon>Pseudomonadati</taxon>
        <taxon>Pseudomonadota</taxon>
        <taxon>Gammaproteobacteria</taxon>
        <taxon>Chromatiales</taxon>
        <taxon>Chromatiaceae</taxon>
        <taxon>Rheinheimera</taxon>
    </lineage>
</organism>
<dbReference type="OrthoDB" id="5592079at2"/>
<protein>
    <recommendedName>
        <fullName evidence="4">Transglutaminase-like superfamily protein</fullName>
    </recommendedName>
</protein>
<name>A0A1H6NAI8_9GAMM</name>
<gene>
    <name evidence="2" type="ORF">SAMN05660691_03476</name>
</gene>
<feature type="chain" id="PRO_5011553612" description="Transglutaminase-like superfamily protein" evidence="1">
    <location>
        <begin position="17"/>
        <end position="307"/>
    </location>
</feature>
<dbReference type="Proteomes" id="UP000199371">
    <property type="component" value="Unassembled WGS sequence"/>
</dbReference>
<keyword evidence="3" id="KW-1185">Reference proteome</keyword>
<evidence type="ECO:0000313" key="2">
    <source>
        <dbReference type="EMBL" id="SEI08640.1"/>
    </source>
</evidence>
<evidence type="ECO:0000313" key="3">
    <source>
        <dbReference type="Proteomes" id="UP000199371"/>
    </source>
</evidence>
<evidence type="ECO:0008006" key="4">
    <source>
        <dbReference type="Google" id="ProtNLM"/>
    </source>
</evidence>
<reference evidence="3" key="1">
    <citation type="submission" date="2016-10" db="EMBL/GenBank/DDBJ databases">
        <authorList>
            <person name="Varghese N."/>
            <person name="Submissions S."/>
        </authorList>
    </citation>
    <scope>NUCLEOTIDE SEQUENCE [LARGE SCALE GENOMIC DNA]</scope>
    <source>
        <strain evidence="3">DSM 17616</strain>
    </source>
</reference>
<dbReference type="AlphaFoldDB" id="A0A1H6NAI8"/>
<dbReference type="EMBL" id="FNXF01000017">
    <property type="protein sequence ID" value="SEI08640.1"/>
    <property type="molecule type" value="Genomic_DNA"/>
</dbReference>
<feature type="signal peptide" evidence="1">
    <location>
        <begin position="1"/>
        <end position="16"/>
    </location>
</feature>
<dbReference type="STRING" id="173990.SAMN05660691_03476"/>
<keyword evidence="1" id="KW-0732">Signal</keyword>